<dbReference type="Proteomes" id="UP000186817">
    <property type="component" value="Unassembled WGS sequence"/>
</dbReference>
<evidence type="ECO:0000313" key="2">
    <source>
        <dbReference type="Proteomes" id="UP000186817"/>
    </source>
</evidence>
<accession>A0A1Q9CK18</accession>
<dbReference type="EMBL" id="LSRX01001128">
    <property type="protein sequence ID" value="OLP83268.1"/>
    <property type="molecule type" value="Genomic_DNA"/>
</dbReference>
<comment type="caution">
    <text evidence="1">The sequence shown here is derived from an EMBL/GenBank/DDBJ whole genome shotgun (WGS) entry which is preliminary data.</text>
</comment>
<organism evidence="1 2">
    <name type="scientific">Symbiodinium microadriaticum</name>
    <name type="common">Dinoflagellate</name>
    <name type="synonym">Zooxanthella microadriatica</name>
    <dbReference type="NCBI Taxonomy" id="2951"/>
    <lineage>
        <taxon>Eukaryota</taxon>
        <taxon>Sar</taxon>
        <taxon>Alveolata</taxon>
        <taxon>Dinophyceae</taxon>
        <taxon>Suessiales</taxon>
        <taxon>Symbiodiniaceae</taxon>
        <taxon>Symbiodinium</taxon>
    </lineage>
</organism>
<reference evidence="1 2" key="1">
    <citation type="submission" date="2016-02" db="EMBL/GenBank/DDBJ databases">
        <title>Genome analysis of coral dinoflagellate symbionts highlights evolutionary adaptations to a symbiotic lifestyle.</title>
        <authorList>
            <person name="Aranda M."/>
            <person name="Li Y."/>
            <person name="Liew Y.J."/>
            <person name="Baumgarten S."/>
            <person name="Simakov O."/>
            <person name="Wilson M."/>
            <person name="Piel J."/>
            <person name="Ashoor H."/>
            <person name="Bougouffa S."/>
            <person name="Bajic V.B."/>
            <person name="Ryu T."/>
            <person name="Ravasi T."/>
            <person name="Bayer T."/>
            <person name="Micklem G."/>
            <person name="Kim H."/>
            <person name="Bhak J."/>
            <person name="Lajeunesse T.C."/>
            <person name="Voolstra C.R."/>
        </authorList>
    </citation>
    <scope>NUCLEOTIDE SEQUENCE [LARGE SCALE GENOMIC DNA]</scope>
    <source>
        <strain evidence="1 2">CCMP2467</strain>
    </source>
</reference>
<evidence type="ECO:0000313" key="1">
    <source>
        <dbReference type="EMBL" id="OLP83268.1"/>
    </source>
</evidence>
<proteinExistence type="predicted"/>
<dbReference type="AlphaFoldDB" id="A0A1Q9CK18"/>
<name>A0A1Q9CK18_SYMMI</name>
<dbReference type="OrthoDB" id="424817at2759"/>
<protein>
    <submittedName>
        <fullName evidence="1">Uncharacterized protein</fullName>
    </submittedName>
</protein>
<sequence length="339" mass="36935">MHVSQDSVERHLVQLDKALAALAAKKAHPSLFNPGVREKALKRSLARALGEARNQASQSRLTAAAPLAEVAQVAAGSALVFLRRPDSLFLEVPMLEEALEPDMEPPAANPSDEQGDIFASLPVAKAQPLEGGTAGNAVKDVLLRCLPAFRLGVTAETLSHILRLSEAPAFFTMSHKEKAFEVSVQSIADTIVAEWLKQPDSPLLRASCVGLGCAMDIDHDDKGIVIAIVVLPSKQWQRTVCCLDPRVLSLDGFSVPALWIEAWHVSSCLLLGSLCRTRGKQVYVHGLKPRPEFQACRFAVWHGMFRRAFCLAVCAGPAASRFMFTQGAQRRTISHRVRH</sequence>
<keyword evidence="2" id="KW-1185">Reference proteome</keyword>
<gene>
    <name evidence="1" type="ORF">AK812_SmicGene36001</name>
</gene>